<reference evidence="7" key="1">
    <citation type="submission" date="2020-05" db="EMBL/GenBank/DDBJ databases">
        <title>Mycena genomes resolve the evolution of fungal bioluminescence.</title>
        <authorList>
            <person name="Tsai I.J."/>
        </authorList>
    </citation>
    <scope>NUCLEOTIDE SEQUENCE</scope>
    <source>
        <strain evidence="7">CCC161011</strain>
    </source>
</reference>
<name>A0A8H6Y510_9AGAR</name>
<keyword evidence="8" id="KW-1185">Reference proteome</keyword>
<dbReference type="InterPro" id="IPR007667">
    <property type="entry name" value="Hypoxia_induced_domain"/>
</dbReference>
<feature type="domain" description="HIG1" evidence="6">
    <location>
        <begin position="90"/>
        <end position="181"/>
    </location>
</feature>
<proteinExistence type="predicted"/>
<evidence type="ECO:0000313" key="8">
    <source>
        <dbReference type="Proteomes" id="UP000620124"/>
    </source>
</evidence>
<organism evidence="7 8">
    <name type="scientific">Mycena venus</name>
    <dbReference type="NCBI Taxonomy" id="2733690"/>
    <lineage>
        <taxon>Eukaryota</taxon>
        <taxon>Fungi</taxon>
        <taxon>Dikarya</taxon>
        <taxon>Basidiomycota</taxon>
        <taxon>Agaricomycotina</taxon>
        <taxon>Agaricomycetes</taxon>
        <taxon>Agaricomycetidae</taxon>
        <taxon>Agaricales</taxon>
        <taxon>Marasmiineae</taxon>
        <taxon>Mycenaceae</taxon>
        <taxon>Mycena</taxon>
    </lineage>
</organism>
<feature type="region of interest" description="Disordered" evidence="5">
    <location>
        <begin position="174"/>
        <end position="222"/>
    </location>
</feature>
<evidence type="ECO:0000313" key="7">
    <source>
        <dbReference type="EMBL" id="KAF7352336.1"/>
    </source>
</evidence>
<dbReference type="PANTHER" id="PTHR28018">
    <property type="entry name" value="RESPIRATORY SUPERCOMPLEX FACTOR 2, MITOCHONDRIAL"/>
    <property type="match status" value="1"/>
</dbReference>
<protein>
    <submittedName>
        <fullName evidence="7">HIG1 domain-containing protein</fullName>
    </submittedName>
</protein>
<dbReference type="InterPro" id="IPR040153">
    <property type="entry name" value="Rcf2"/>
</dbReference>
<keyword evidence="3" id="KW-1133">Transmembrane helix</keyword>
<evidence type="ECO:0000256" key="1">
    <source>
        <dbReference type="ARBA" id="ARBA00004173"/>
    </source>
</evidence>
<accession>A0A8H6Y510</accession>
<dbReference type="GO" id="GO:0033617">
    <property type="term" value="P:mitochondrial respiratory chain complex IV assembly"/>
    <property type="evidence" value="ECO:0007669"/>
    <property type="project" value="TreeGrafter"/>
</dbReference>
<sequence>MKLASEEQVQAHTAASRRGALEGLLAGGTVATLGSMYAHRRWAYYRSLPPSLKVLGVLIVAAPALSIQAERRGLEYDKSQWEGDGARLLEAQEQHELTKWETLSAGDKIADWASRHEYSLIIGGWALSLVAAGTIINRNKFQTPAQKIVQARMWAQGLTIGIILTAAGLKTSHNLGESASRPPPDHSWMDVVEQHEKERQEEERLKARLASAKRRGAPDVPV</sequence>
<comment type="subcellular location">
    <subcellularLocation>
        <location evidence="1">Mitochondrion</location>
    </subcellularLocation>
</comment>
<dbReference type="EMBL" id="JACAZI010000009">
    <property type="protein sequence ID" value="KAF7352336.1"/>
    <property type="molecule type" value="Genomic_DNA"/>
</dbReference>
<dbReference type="Pfam" id="PF04588">
    <property type="entry name" value="HIG_1_N"/>
    <property type="match status" value="1"/>
</dbReference>
<gene>
    <name evidence="7" type="ORF">MVEN_01197300</name>
</gene>
<dbReference type="Proteomes" id="UP000620124">
    <property type="component" value="Unassembled WGS sequence"/>
</dbReference>
<evidence type="ECO:0000256" key="2">
    <source>
        <dbReference type="ARBA" id="ARBA00022692"/>
    </source>
</evidence>
<evidence type="ECO:0000259" key="6">
    <source>
        <dbReference type="PROSITE" id="PS51503"/>
    </source>
</evidence>
<dbReference type="GO" id="GO:0005739">
    <property type="term" value="C:mitochondrion"/>
    <property type="evidence" value="ECO:0007669"/>
    <property type="project" value="UniProtKB-SubCell"/>
</dbReference>
<dbReference type="AlphaFoldDB" id="A0A8H6Y510"/>
<evidence type="ECO:0000256" key="3">
    <source>
        <dbReference type="ARBA" id="ARBA00022989"/>
    </source>
</evidence>
<dbReference type="PROSITE" id="PS51503">
    <property type="entry name" value="HIG1"/>
    <property type="match status" value="1"/>
</dbReference>
<comment type="caution">
    <text evidence="7">The sequence shown here is derived from an EMBL/GenBank/DDBJ whole genome shotgun (WGS) entry which is preliminary data.</text>
</comment>
<dbReference type="PANTHER" id="PTHR28018:SF3">
    <property type="entry name" value="RESPIRATORY SUPERCOMPLEX FACTOR 2, MITOCHONDRIAL"/>
    <property type="match status" value="1"/>
</dbReference>
<dbReference type="OrthoDB" id="1915122at2759"/>
<evidence type="ECO:0000256" key="4">
    <source>
        <dbReference type="ARBA" id="ARBA00023136"/>
    </source>
</evidence>
<keyword evidence="4" id="KW-0472">Membrane</keyword>
<feature type="compositionally biased region" description="Basic and acidic residues" evidence="5">
    <location>
        <begin position="183"/>
        <end position="206"/>
    </location>
</feature>
<keyword evidence="2" id="KW-0812">Transmembrane</keyword>
<evidence type="ECO:0000256" key="5">
    <source>
        <dbReference type="SAM" id="MobiDB-lite"/>
    </source>
</evidence>